<evidence type="ECO:0000256" key="9">
    <source>
        <dbReference type="PIRSR" id="PIRSR639901-1"/>
    </source>
</evidence>
<dbReference type="EC" id="2.4.99.12" evidence="3 11"/>
<dbReference type="GO" id="GO:0005886">
    <property type="term" value="C:plasma membrane"/>
    <property type="evidence" value="ECO:0007669"/>
    <property type="project" value="UniProtKB-SubCell"/>
</dbReference>
<feature type="transmembrane region" description="Helical" evidence="11">
    <location>
        <begin position="20"/>
        <end position="39"/>
    </location>
</feature>
<evidence type="ECO:0000256" key="1">
    <source>
        <dbReference type="ARBA" id="ARBA00004196"/>
    </source>
</evidence>
<evidence type="ECO:0000259" key="12">
    <source>
        <dbReference type="Pfam" id="PF00534"/>
    </source>
</evidence>
<evidence type="ECO:0000256" key="4">
    <source>
        <dbReference type="ARBA" id="ARBA00019077"/>
    </source>
</evidence>
<dbReference type="Pfam" id="PF04413">
    <property type="entry name" value="Glycos_transf_N"/>
    <property type="match status" value="1"/>
</dbReference>
<keyword evidence="11" id="KW-1133">Transmembrane helix</keyword>
<comment type="similarity">
    <text evidence="11">Belongs to the glycosyltransferase group 1 family.</text>
</comment>
<comment type="pathway">
    <text evidence="2 11">Bacterial outer membrane biogenesis; LPS core biosynthesis.</text>
</comment>
<dbReference type="Proteomes" id="UP000031197">
    <property type="component" value="Unassembled WGS sequence"/>
</dbReference>
<evidence type="ECO:0000256" key="5">
    <source>
        <dbReference type="ARBA" id="ARBA00022519"/>
    </source>
</evidence>
<dbReference type="PANTHER" id="PTHR42755:SF1">
    <property type="entry name" value="3-DEOXY-D-MANNO-OCTULOSONIC ACID TRANSFERASE, MITOCHONDRIAL-RELATED"/>
    <property type="match status" value="1"/>
</dbReference>
<dbReference type="InterPro" id="IPR007507">
    <property type="entry name" value="Glycos_transf_N"/>
</dbReference>
<dbReference type="RefSeq" id="WP_039217745.1">
    <property type="nucleotide sequence ID" value="NZ_JWLW01000009.1"/>
</dbReference>
<dbReference type="OrthoDB" id="9789797at2"/>
<comment type="caution">
    <text evidence="14">The sequence shown here is derived from an EMBL/GenBank/DDBJ whole genome shotgun (WGS) entry which is preliminary data.</text>
</comment>
<dbReference type="UniPathway" id="UPA00958"/>
<evidence type="ECO:0000256" key="3">
    <source>
        <dbReference type="ARBA" id="ARBA00012621"/>
    </source>
</evidence>
<dbReference type="GO" id="GO:0043842">
    <property type="term" value="F:Kdo transferase activity"/>
    <property type="evidence" value="ECO:0007669"/>
    <property type="project" value="UniProtKB-EC"/>
</dbReference>
<dbReference type="SUPFAM" id="SSF53756">
    <property type="entry name" value="UDP-Glycosyltransferase/glycogen phosphorylase"/>
    <property type="match status" value="1"/>
</dbReference>
<keyword evidence="6 11" id="KW-0808">Transferase</keyword>
<dbReference type="GO" id="GO:0030313">
    <property type="term" value="C:cell envelope"/>
    <property type="evidence" value="ECO:0007669"/>
    <property type="project" value="UniProtKB-SubCell"/>
</dbReference>
<evidence type="ECO:0000313" key="14">
    <source>
        <dbReference type="EMBL" id="KHT55384.1"/>
    </source>
</evidence>
<dbReference type="EMBL" id="JWLW01000009">
    <property type="protein sequence ID" value="KHT55384.1"/>
    <property type="molecule type" value="Genomic_DNA"/>
</dbReference>
<comment type="subcellular location">
    <subcellularLocation>
        <location evidence="1">Cell envelope</location>
    </subcellularLocation>
    <subcellularLocation>
        <location evidence="11">Cell membrane</location>
    </subcellularLocation>
</comment>
<dbReference type="InterPro" id="IPR039901">
    <property type="entry name" value="Kdotransferase"/>
</dbReference>
<keyword evidence="11" id="KW-0448">Lipopolysaccharide biosynthesis</keyword>
<reference evidence="14 15" key="1">
    <citation type="submission" date="2014-12" db="EMBL/GenBank/DDBJ databases">
        <title>Genome sequencing of Alteromonas marina AD001.</title>
        <authorList>
            <person name="Adrian T.G.S."/>
            <person name="Chan K.G."/>
        </authorList>
    </citation>
    <scope>NUCLEOTIDE SEQUENCE [LARGE SCALE GENOMIC DNA]</scope>
    <source>
        <strain evidence="14 15">AD001</strain>
    </source>
</reference>
<evidence type="ECO:0000256" key="10">
    <source>
        <dbReference type="PIRSR" id="PIRSR639901-2"/>
    </source>
</evidence>
<evidence type="ECO:0000256" key="11">
    <source>
        <dbReference type="RuleBase" id="RU365103"/>
    </source>
</evidence>
<evidence type="ECO:0000256" key="6">
    <source>
        <dbReference type="ARBA" id="ARBA00022679"/>
    </source>
</evidence>
<accession>A0A0B3YL36</accession>
<dbReference type="GO" id="GO:0009245">
    <property type="term" value="P:lipid A biosynthetic process"/>
    <property type="evidence" value="ECO:0007669"/>
    <property type="project" value="TreeGrafter"/>
</dbReference>
<evidence type="ECO:0000256" key="2">
    <source>
        <dbReference type="ARBA" id="ARBA00004713"/>
    </source>
</evidence>
<evidence type="ECO:0000256" key="8">
    <source>
        <dbReference type="ARBA" id="ARBA00049183"/>
    </source>
</evidence>
<keyword evidence="11" id="KW-1003">Cell membrane</keyword>
<sequence>MFAAERNGYKPTLIEDICRWGYSLVLVFIIPFAFLQLLLRGTTRNKDYNRRRFERFGFVAHAPKKDGYLFHCVSVGEVVAASCLIKRIMTDEPDCQITVTTTTPTGSARVRAIFGNNVHHFYLPYDLHMAMAGMLKRIQPKAVLITEVELWPNLIHACWKRDIPVMVVNARMTDRSARRYKKIGKLFNPMLAKLYHICAQGQRDFTNYAWLGVPDEKLTLTNNIKFDQVASATAPGHSFLGLNKADYPILVAGSTHDLEEEAVLQAAKELWQKSPSLKIIIVPRHPERFDAVAKLIEAKSLPHVRSSQVQSVPENTNVVLLDEMGKLNDAYAVASFAFVGGSIADRGGHNALEPASFSIPIMMGPHTYNNPVICSYLEECGALIKVESGKAMSTIVDRWIHNPSEREKAGRAGRKVLEENSGALESTVQCIRKYVN</sequence>
<feature type="active site" description="Proton acceptor" evidence="9">
    <location>
        <position position="77"/>
    </location>
</feature>
<dbReference type="GO" id="GO:0009244">
    <property type="term" value="P:lipopolysaccharide core region biosynthetic process"/>
    <property type="evidence" value="ECO:0007669"/>
    <property type="project" value="UniProtKB-UniRule"/>
</dbReference>
<name>A0A0B3YL36_9ALTE</name>
<dbReference type="AlphaFoldDB" id="A0A0B3YL36"/>
<evidence type="ECO:0000259" key="13">
    <source>
        <dbReference type="Pfam" id="PF04413"/>
    </source>
</evidence>
<keyword evidence="11" id="KW-0472">Membrane</keyword>
<feature type="domain" description="Glycosyl transferase family 1" evidence="12">
    <location>
        <begin position="263"/>
        <end position="415"/>
    </location>
</feature>
<evidence type="ECO:0000256" key="7">
    <source>
        <dbReference type="ARBA" id="ARBA00031445"/>
    </source>
</evidence>
<evidence type="ECO:0000313" key="15">
    <source>
        <dbReference type="Proteomes" id="UP000031197"/>
    </source>
</evidence>
<dbReference type="InterPro" id="IPR038107">
    <property type="entry name" value="Glycos_transf_N_sf"/>
</dbReference>
<dbReference type="FunFam" id="3.40.50.11720:FF:000001">
    <property type="entry name" value="3-deoxy-D-manno-octulosonic acid transferase"/>
    <property type="match status" value="1"/>
</dbReference>
<comment type="function">
    <text evidence="11">Involved in lipopolysaccharide (LPS) biosynthesis. Catalyzes the transfer of 3-deoxy-D-manno-octulosonate (Kdo) residue(s) from CMP-Kdo to lipid IV(A), the tetraacyldisaccharide-1,4'-bisphosphate precursor of lipid A.</text>
</comment>
<feature type="domain" description="3-deoxy-D-manno-octulosonic-acid transferase N-terminal" evidence="13">
    <location>
        <begin position="51"/>
        <end position="228"/>
    </location>
</feature>
<dbReference type="PANTHER" id="PTHR42755">
    <property type="entry name" value="3-DEOXY-MANNO-OCTULOSONATE CYTIDYLYLTRANSFERASE"/>
    <property type="match status" value="1"/>
</dbReference>
<organism evidence="14 15">
    <name type="scientific">Alteromonas marina</name>
    <dbReference type="NCBI Taxonomy" id="203795"/>
    <lineage>
        <taxon>Bacteria</taxon>
        <taxon>Pseudomonadati</taxon>
        <taxon>Pseudomonadota</taxon>
        <taxon>Gammaproteobacteria</taxon>
        <taxon>Alteromonadales</taxon>
        <taxon>Alteromonadaceae</taxon>
        <taxon>Alteromonas/Salinimonas group</taxon>
        <taxon>Alteromonas</taxon>
    </lineage>
</organism>
<keyword evidence="11" id="KW-0812">Transmembrane</keyword>
<keyword evidence="5" id="KW-0997">Cell inner membrane</keyword>
<dbReference type="Gene3D" id="3.40.50.11720">
    <property type="entry name" value="3-Deoxy-D-manno-octulosonic-acid transferase, N-terminal domain"/>
    <property type="match status" value="1"/>
</dbReference>
<dbReference type="Gene3D" id="3.40.50.2000">
    <property type="entry name" value="Glycogen Phosphorylase B"/>
    <property type="match status" value="1"/>
</dbReference>
<dbReference type="InterPro" id="IPR001296">
    <property type="entry name" value="Glyco_trans_1"/>
</dbReference>
<comment type="catalytic activity">
    <reaction evidence="8 11">
        <text>lipid IVA (E. coli) + CMP-3-deoxy-beta-D-manno-octulosonate = alpha-Kdo-(2-&gt;6)-lipid IVA (E. coli) + CMP + H(+)</text>
        <dbReference type="Rhea" id="RHEA:28066"/>
        <dbReference type="ChEBI" id="CHEBI:15378"/>
        <dbReference type="ChEBI" id="CHEBI:58603"/>
        <dbReference type="ChEBI" id="CHEBI:60364"/>
        <dbReference type="ChEBI" id="CHEBI:60377"/>
        <dbReference type="ChEBI" id="CHEBI:85987"/>
        <dbReference type="EC" id="2.4.99.12"/>
    </reaction>
</comment>
<feature type="site" description="Transition state stabilizer" evidence="10">
    <location>
        <position position="225"/>
    </location>
</feature>
<feature type="site" description="Transition state stabilizer" evidence="10">
    <location>
        <position position="147"/>
    </location>
</feature>
<keyword evidence="15" id="KW-1185">Reference proteome</keyword>
<protein>
    <recommendedName>
        <fullName evidence="4 11">3-deoxy-D-manno-octulosonic acid transferase</fullName>
        <shortName evidence="11">Kdo transferase</shortName>
        <ecNumber evidence="3 11">2.4.99.12</ecNumber>
    </recommendedName>
    <alternativeName>
        <fullName evidence="7 11">Lipid IV(A) 3-deoxy-D-manno-octulosonic acid transferase</fullName>
    </alternativeName>
</protein>
<gene>
    <name evidence="14" type="ORF">RJ41_04900</name>
</gene>
<proteinExistence type="inferred from homology"/>
<dbReference type="Pfam" id="PF00534">
    <property type="entry name" value="Glycos_transf_1"/>
    <property type="match status" value="1"/>
</dbReference>